<sequence>MKNNLSSPIESHLKPIDKHSTPLHFIGLTPIELHPIVEIDYSSQKIVAIEPMNVVCQYCKAFKIKNKAPRLCCARGQVKLTPFIPLSEPLHSLVSRNRPDSKYFLTHM</sequence>
<dbReference type="OrthoDB" id="8040188at2759"/>
<keyword evidence="2" id="KW-1185">Reference proteome</keyword>
<accession>A0A9P0CTV9</accession>
<organism evidence="1 2">
    <name type="scientific">Psylliodes chrysocephalus</name>
    <dbReference type="NCBI Taxonomy" id="3402493"/>
    <lineage>
        <taxon>Eukaryota</taxon>
        <taxon>Metazoa</taxon>
        <taxon>Ecdysozoa</taxon>
        <taxon>Arthropoda</taxon>
        <taxon>Hexapoda</taxon>
        <taxon>Insecta</taxon>
        <taxon>Pterygota</taxon>
        <taxon>Neoptera</taxon>
        <taxon>Endopterygota</taxon>
        <taxon>Coleoptera</taxon>
        <taxon>Polyphaga</taxon>
        <taxon>Cucujiformia</taxon>
        <taxon>Chrysomeloidea</taxon>
        <taxon>Chrysomelidae</taxon>
        <taxon>Galerucinae</taxon>
        <taxon>Alticini</taxon>
        <taxon>Psylliodes</taxon>
    </lineage>
</organism>
<evidence type="ECO:0000313" key="2">
    <source>
        <dbReference type="Proteomes" id="UP001153636"/>
    </source>
</evidence>
<dbReference type="EMBL" id="OV651816">
    <property type="protein sequence ID" value="CAH1109332.1"/>
    <property type="molecule type" value="Genomic_DNA"/>
</dbReference>
<gene>
    <name evidence="1" type="ORF">PSYICH_LOCUS10534</name>
</gene>
<reference evidence="1" key="1">
    <citation type="submission" date="2022-01" db="EMBL/GenBank/DDBJ databases">
        <authorList>
            <person name="King R."/>
        </authorList>
    </citation>
    <scope>NUCLEOTIDE SEQUENCE</scope>
</reference>
<protein>
    <submittedName>
        <fullName evidence="1">Uncharacterized protein</fullName>
    </submittedName>
</protein>
<name>A0A9P0CTV9_9CUCU</name>
<dbReference type="Proteomes" id="UP001153636">
    <property type="component" value="Chromosome 4"/>
</dbReference>
<dbReference type="AlphaFoldDB" id="A0A9P0CTV9"/>
<proteinExistence type="predicted"/>
<evidence type="ECO:0000313" key="1">
    <source>
        <dbReference type="EMBL" id="CAH1109332.1"/>
    </source>
</evidence>